<organism evidence="2 3">
    <name type="scientific">Cadophora malorum</name>
    <dbReference type="NCBI Taxonomy" id="108018"/>
    <lineage>
        <taxon>Eukaryota</taxon>
        <taxon>Fungi</taxon>
        <taxon>Dikarya</taxon>
        <taxon>Ascomycota</taxon>
        <taxon>Pezizomycotina</taxon>
        <taxon>Leotiomycetes</taxon>
        <taxon>Helotiales</taxon>
        <taxon>Ploettnerulaceae</taxon>
        <taxon>Cadophora</taxon>
    </lineage>
</organism>
<dbReference type="Proteomes" id="UP000664132">
    <property type="component" value="Unassembled WGS sequence"/>
</dbReference>
<sequence length="380" mass="41658">MDVAYNQHSPYSRHHSRSHTNLGQLTLAPLTSRLPLSDPDALPDSTHLSYIEGRSAPTSPSILSRSSSRVSLRKPMNLALPKSKSSIHLGTGRKQPRSGATTPGGTRLKNELNLSTISAKDRNDSDWLLRAGAAISSSTRESKGQSWLVSRASSTSLTGQRDEDEEELERELAKERERSSRRASRRGSVVAFDADDEFSPVTTRRSLSFGPATGTGSRPTSRFGSRTHSRRGSKAQLFTPIGGERDGYFDQGDYVRQDFITEPDFVDAEDEEVYENEEEARKDEAEVRKLARSSSMGVAGWVERMLGWSLFAVEEDGEDEEVTDEKAEDSEISSRASRRTLDGIAGSVAGEVPPPPMKDGDVGGWQDAAWLLSVATKVLL</sequence>
<evidence type="ECO:0000313" key="3">
    <source>
        <dbReference type="Proteomes" id="UP000664132"/>
    </source>
</evidence>
<comment type="caution">
    <text evidence="2">The sequence shown here is derived from an EMBL/GenBank/DDBJ whole genome shotgun (WGS) entry which is preliminary data.</text>
</comment>
<dbReference type="Pfam" id="PF13136">
    <property type="entry name" value="DUF3984"/>
    <property type="match status" value="1"/>
</dbReference>
<feature type="region of interest" description="Disordered" evidence="1">
    <location>
        <begin position="1"/>
        <end position="22"/>
    </location>
</feature>
<accession>A0A8H7T3A8</accession>
<reference evidence="2" key="1">
    <citation type="submission" date="2021-02" db="EMBL/GenBank/DDBJ databases">
        <title>Genome sequence Cadophora malorum strain M34.</title>
        <authorList>
            <person name="Stefanovic E."/>
            <person name="Vu D."/>
            <person name="Scully C."/>
            <person name="Dijksterhuis J."/>
            <person name="Roader J."/>
            <person name="Houbraken J."/>
        </authorList>
    </citation>
    <scope>NUCLEOTIDE SEQUENCE</scope>
    <source>
        <strain evidence="2">M34</strain>
    </source>
</reference>
<protein>
    <recommendedName>
        <fullName evidence="4">DUF3984 domain-containing protein</fullName>
    </recommendedName>
</protein>
<keyword evidence="3" id="KW-1185">Reference proteome</keyword>
<feature type="compositionally biased region" description="Polar residues" evidence="1">
    <location>
        <begin position="139"/>
        <end position="159"/>
    </location>
</feature>
<feature type="region of interest" description="Disordered" evidence="1">
    <location>
        <begin position="50"/>
        <end position="108"/>
    </location>
</feature>
<evidence type="ECO:0008006" key="4">
    <source>
        <dbReference type="Google" id="ProtNLM"/>
    </source>
</evidence>
<evidence type="ECO:0000256" key="1">
    <source>
        <dbReference type="SAM" id="MobiDB-lite"/>
    </source>
</evidence>
<dbReference type="OrthoDB" id="5339776at2759"/>
<feature type="region of interest" description="Disordered" evidence="1">
    <location>
        <begin position="314"/>
        <end position="361"/>
    </location>
</feature>
<gene>
    <name evidence="2" type="ORF">IFR04_012975</name>
</gene>
<feature type="compositionally biased region" description="Basic and acidic residues" evidence="1">
    <location>
        <begin position="170"/>
        <end position="180"/>
    </location>
</feature>
<feature type="compositionally biased region" description="Low complexity" evidence="1">
    <location>
        <begin position="55"/>
        <end position="75"/>
    </location>
</feature>
<evidence type="ECO:0000313" key="2">
    <source>
        <dbReference type="EMBL" id="KAG4413880.1"/>
    </source>
</evidence>
<feature type="compositionally biased region" description="Polar residues" evidence="1">
    <location>
        <begin position="214"/>
        <end position="224"/>
    </location>
</feature>
<feature type="region of interest" description="Disordered" evidence="1">
    <location>
        <begin position="203"/>
        <end position="233"/>
    </location>
</feature>
<feature type="compositionally biased region" description="Acidic residues" evidence="1">
    <location>
        <begin position="314"/>
        <end position="331"/>
    </location>
</feature>
<proteinExistence type="predicted"/>
<dbReference type="EMBL" id="JAFJYH010000291">
    <property type="protein sequence ID" value="KAG4413880.1"/>
    <property type="molecule type" value="Genomic_DNA"/>
</dbReference>
<feature type="region of interest" description="Disordered" evidence="1">
    <location>
        <begin position="139"/>
        <end position="187"/>
    </location>
</feature>
<dbReference type="AlphaFoldDB" id="A0A8H7T3A8"/>
<name>A0A8H7T3A8_9HELO</name>
<dbReference type="InterPro" id="IPR025040">
    <property type="entry name" value="DUF3984"/>
</dbReference>